<feature type="region of interest" description="Disordered" evidence="2">
    <location>
        <begin position="1012"/>
        <end position="1049"/>
    </location>
</feature>
<evidence type="ECO:0000313" key="5">
    <source>
        <dbReference type="EMBL" id="CAH1113169.1"/>
    </source>
</evidence>
<sequence>MLPIEFVQVSKVGTLVLNIFNRSRLICDDVVTRAIVAMGNTQIKPHPRQRNKKQVHWKAAGVLRSCFSSSSFSKSRIARPHAPGKPSLASDGESTPDLVTIRWNKPINDGGSPISGYLVEHRRAGSPHWVRATPLLVQLTELTISGLEPGWRYQFRVRAENAVGLSDPSELSEPITVTLQRSAVTSPRITQELQDTVALENDKAEFVVHFLGQPAPKICWYKDAFEIFSSRRIRILTEPDRSVLTIHQCSLSDEGEIKCTATNRAGHVSTKAKLTVNAPPSIRLPRQYEDGLLFEIGELIRLKVSIAGRPTPLVHWSHNGESIKNNDRYEMEYMDNSSVLKINDAEREDRGEYMIKAVNKLGEDVQSFLVTVTDKPSPPGRARVVMALGRTVTLSWSTPRDDGGCKIGNYIVEYYRLGWDVWLKAATSRQLTTILGDLIEGSEYKFRIKAESPYGISEPSEESEVVFIPDAKRGILQPPPRSKSQPRDIDANINEGVLTPVARRKHKQRSSSSPRVDESHSPSPVALEDKNAPPKRPMRTKVKSPSKTPEASPLPTKRDLDSQSNKRELETKLNKEIFERSDRSSMARDLAYGSPDIKVKRDLHPMSSMSSNISSGSDKSRTPSPNQNANGHKVIKVKIELPPEQVTTKKTPPASPEMRKMRLSRENSENLNGSSEFMLVLYPDDDQKGNSDFDFGENSIPPPMSLSAPELGTDSPIFNLLKTSASSSELLHERAMIRLYEAAKAEEIELERRRKSIELRGLNIEIPKIQINSKDQQEKLELERIHSFKRRLSGGAGQQLRLRKYSLKDIDDLRGDDLRKLQKSNLTQLEKKELMMNRQRSESEEREEKIFEELRSKKELKKQSSTERRKINIADEGKWADDYVSSTEESSYEDDEEDNIERNRKFSFYNSEDEDEDTYHPRGLKMMPYSDKEPFEILTKRKEPPDPDFIPKPILKKKEHGEVSPLAMSPPTSPKLKRSLSPIPPSIFKKEISLAEASLNLPLLKRTIPEGEEISVPSRPRSSSLTYEDNSFLKEQPKPMKQRQRASSLLPQAELFQKSLVEDKPMSGRKRSFSLIPVEEKSEVTPENLYSSEKPTMSFLMQTISAAATISGITAASIVLPDRLFEKQKDAEEAKVVIDHYGDIVKTHGNKNKNPYLHKSRESLQRQSIESLPRVDESNEELSYASNHLEDKQNNKAGFKYDPLRSLPPSNYQNPVSSRVSGNNQIVKTDNISKYHDQYSTYKVHESIESRNVQSPPRITASGSNSNTSTLGHEMESRFKRSMSPSPETRESKESPLNIQSTSNEPRTFTHMSNASSNENPSRMNASSPELEANKANTNQRTRAFSPSFDSERSRTFSQSSDTSKKSDTSTKSRTFSQKLENGKKSSTNQRTRTFSPSSDSERREKSQPVIVPQGRKVSASPMRKSEKRKTASPYPENRNISTSPLRLEDHYQNKIPSKRKTSPSPMRKRTEPSPMRTRPPMLKEIMTQTSEGLGSFDDSYPGSSSRSSKQEELIAKAEVKVHRFFDYLTDLVMFMVACWLYLFKDELLAVPVLLVLVYRQLQAEISKRIPNWLVRFVRRLRRIKGGNNS</sequence>
<dbReference type="InterPro" id="IPR036116">
    <property type="entry name" value="FN3_sf"/>
</dbReference>
<feature type="compositionally biased region" description="Polar residues" evidence="2">
    <location>
        <begin position="1335"/>
        <end position="1349"/>
    </location>
</feature>
<dbReference type="FunFam" id="2.60.40.10:FF:000612">
    <property type="entry name" value="palladin isoform X1"/>
    <property type="match status" value="1"/>
</dbReference>
<feature type="compositionally biased region" description="Polar residues" evidence="2">
    <location>
        <begin position="1385"/>
        <end position="1399"/>
    </location>
</feature>
<dbReference type="EMBL" id="OV651819">
    <property type="protein sequence ID" value="CAH1113169.1"/>
    <property type="molecule type" value="Genomic_DNA"/>
</dbReference>
<dbReference type="PROSITE" id="PS50853">
    <property type="entry name" value="FN3"/>
    <property type="match status" value="2"/>
</dbReference>
<accession>A0A9P0D714</accession>
<evidence type="ECO:0000313" key="6">
    <source>
        <dbReference type="Proteomes" id="UP001153636"/>
    </source>
</evidence>
<feature type="compositionally biased region" description="Low complexity" evidence="2">
    <location>
        <begin position="607"/>
        <end position="617"/>
    </location>
</feature>
<dbReference type="GO" id="GO:0045214">
    <property type="term" value="P:sarcomere organization"/>
    <property type="evidence" value="ECO:0007669"/>
    <property type="project" value="TreeGrafter"/>
</dbReference>
<feature type="compositionally biased region" description="Polar residues" evidence="2">
    <location>
        <begin position="1295"/>
        <end position="1328"/>
    </location>
</feature>
<reference evidence="5" key="1">
    <citation type="submission" date="2022-01" db="EMBL/GenBank/DDBJ databases">
        <authorList>
            <person name="King R."/>
        </authorList>
    </citation>
    <scope>NUCLEOTIDE SEQUENCE</scope>
</reference>
<name>A0A9P0D714_9CUCU</name>
<dbReference type="InterPro" id="IPR003961">
    <property type="entry name" value="FN3_dom"/>
</dbReference>
<feature type="domain" description="Fibronectin type-III" evidence="4">
    <location>
        <begin position="378"/>
        <end position="471"/>
    </location>
</feature>
<dbReference type="SMART" id="SM00060">
    <property type="entry name" value="FN3"/>
    <property type="match status" value="2"/>
</dbReference>
<dbReference type="PANTHER" id="PTHR13817">
    <property type="entry name" value="TITIN"/>
    <property type="match status" value="1"/>
</dbReference>
<feature type="compositionally biased region" description="Basic and acidic residues" evidence="2">
    <location>
        <begin position="930"/>
        <end position="945"/>
    </location>
</feature>
<dbReference type="FunFam" id="2.60.40.10:FF:001806">
    <property type="entry name" value="Blast:Twitchin"/>
    <property type="match status" value="1"/>
</dbReference>
<protein>
    <submittedName>
        <fullName evidence="5">Uncharacterized protein</fullName>
    </submittedName>
</protein>
<evidence type="ECO:0000256" key="2">
    <source>
        <dbReference type="SAM" id="MobiDB-lite"/>
    </source>
</evidence>
<feature type="compositionally biased region" description="Basic and acidic residues" evidence="2">
    <location>
        <begin position="657"/>
        <end position="668"/>
    </location>
</feature>
<dbReference type="InterPro" id="IPR050964">
    <property type="entry name" value="Striated_Muscle_Regulatory"/>
</dbReference>
<dbReference type="GO" id="GO:0031430">
    <property type="term" value="C:M band"/>
    <property type="evidence" value="ECO:0007669"/>
    <property type="project" value="TreeGrafter"/>
</dbReference>
<dbReference type="SUPFAM" id="SSF48726">
    <property type="entry name" value="Immunoglobulin"/>
    <property type="match status" value="2"/>
</dbReference>
<dbReference type="SMART" id="SM00408">
    <property type="entry name" value="IGc2"/>
    <property type="match status" value="2"/>
</dbReference>
<feature type="compositionally biased region" description="Basic and acidic residues" evidence="2">
    <location>
        <begin position="556"/>
        <end position="586"/>
    </location>
</feature>
<dbReference type="Proteomes" id="UP001153636">
    <property type="component" value="Chromosome 7"/>
</dbReference>
<keyword evidence="6" id="KW-1185">Reference proteome</keyword>
<feature type="region of interest" description="Disordered" evidence="2">
    <location>
        <begin position="1248"/>
        <end position="1480"/>
    </location>
</feature>
<dbReference type="FunFam" id="2.60.40.10:FF:000002">
    <property type="entry name" value="Titin a"/>
    <property type="match status" value="1"/>
</dbReference>
<evidence type="ECO:0000256" key="1">
    <source>
        <dbReference type="ARBA" id="ARBA00022737"/>
    </source>
</evidence>
<organism evidence="5 6">
    <name type="scientific">Psylliodes chrysocephalus</name>
    <dbReference type="NCBI Taxonomy" id="3402493"/>
    <lineage>
        <taxon>Eukaryota</taxon>
        <taxon>Metazoa</taxon>
        <taxon>Ecdysozoa</taxon>
        <taxon>Arthropoda</taxon>
        <taxon>Hexapoda</taxon>
        <taxon>Insecta</taxon>
        <taxon>Pterygota</taxon>
        <taxon>Neoptera</taxon>
        <taxon>Endopterygota</taxon>
        <taxon>Coleoptera</taxon>
        <taxon>Polyphaga</taxon>
        <taxon>Cucujiformia</taxon>
        <taxon>Chrysomeloidea</taxon>
        <taxon>Chrysomelidae</taxon>
        <taxon>Galerucinae</taxon>
        <taxon>Alticini</taxon>
        <taxon>Psylliodes</taxon>
    </lineage>
</organism>
<feature type="compositionally biased region" description="Polar residues" evidence="2">
    <location>
        <begin position="1250"/>
        <end position="1271"/>
    </location>
</feature>
<feature type="domain" description="Fibronectin type-III" evidence="4">
    <location>
        <begin position="82"/>
        <end position="181"/>
    </location>
</feature>
<feature type="domain" description="Ig-like" evidence="3">
    <location>
        <begin position="187"/>
        <end position="275"/>
    </location>
</feature>
<feature type="domain" description="Ig-like" evidence="3">
    <location>
        <begin position="279"/>
        <end position="373"/>
    </location>
</feature>
<dbReference type="InterPro" id="IPR013098">
    <property type="entry name" value="Ig_I-set"/>
</dbReference>
<feature type="region of interest" description="Disordered" evidence="2">
    <location>
        <begin position="1147"/>
        <end position="1232"/>
    </location>
</feature>
<feature type="compositionally biased region" description="Polar residues" evidence="2">
    <location>
        <begin position="1020"/>
        <end position="1029"/>
    </location>
</feature>
<dbReference type="Pfam" id="PF00041">
    <property type="entry name" value="fn3"/>
    <property type="match status" value="2"/>
</dbReference>
<dbReference type="Gene3D" id="2.60.40.10">
    <property type="entry name" value="Immunoglobulins"/>
    <property type="match status" value="4"/>
</dbReference>
<feature type="region of interest" description="Disordered" evidence="2">
    <location>
        <begin position="646"/>
        <end position="669"/>
    </location>
</feature>
<dbReference type="InterPro" id="IPR003598">
    <property type="entry name" value="Ig_sub2"/>
</dbReference>
<dbReference type="SMART" id="SM00409">
    <property type="entry name" value="IG"/>
    <property type="match status" value="2"/>
</dbReference>
<dbReference type="CDD" id="cd00063">
    <property type="entry name" value="FN3"/>
    <property type="match status" value="2"/>
</dbReference>
<dbReference type="InterPro" id="IPR003599">
    <property type="entry name" value="Ig_sub"/>
</dbReference>
<dbReference type="SUPFAM" id="SSF49265">
    <property type="entry name" value="Fibronectin type III"/>
    <property type="match status" value="2"/>
</dbReference>
<dbReference type="PROSITE" id="PS50835">
    <property type="entry name" value="IG_LIKE"/>
    <property type="match status" value="2"/>
</dbReference>
<proteinExistence type="predicted"/>
<feature type="compositionally biased region" description="Polar residues" evidence="2">
    <location>
        <begin position="1208"/>
        <end position="1230"/>
    </location>
</feature>
<feature type="compositionally biased region" description="Acidic residues" evidence="2">
    <location>
        <begin position="890"/>
        <end position="899"/>
    </location>
</feature>
<feature type="region of interest" description="Disordered" evidence="2">
    <location>
        <begin position="884"/>
        <end position="978"/>
    </location>
</feature>
<keyword evidence="1" id="KW-0677">Repeat</keyword>
<dbReference type="InterPro" id="IPR013783">
    <property type="entry name" value="Ig-like_fold"/>
</dbReference>
<dbReference type="PANTHER" id="PTHR13817:SF167">
    <property type="entry name" value="MYOMESIN AND MYOSIN BINDING PROTEIN"/>
    <property type="match status" value="1"/>
</dbReference>
<dbReference type="InterPro" id="IPR007110">
    <property type="entry name" value="Ig-like_dom"/>
</dbReference>
<evidence type="ECO:0000259" key="3">
    <source>
        <dbReference type="PROSITE" id="PS50835"/>
    </source>
</evidence>
<evidence type="ECO:0000259" key="4">
    <source>
        <dbReference type="PROSITE" id="PS50853"/>
    </source>
</evidence>
<dbReference type="FunFam" id="2.60.40.10:FF:000056">
    <property type="entry name" value="twitchin isoform X4"/>
    <property type="match status" value="1"/>
</dbReference>
<feature type="region of interest" description="Disordered" evidence="2">
    <location>
        <begin position="474"/>
        <end position="630"/>
    </location>
</feature>
<dbReference type="OrthoDB" id="6107607at2759"/>
<gene>
    <name evidence="5" type="ORF">PSYICH_LOCUS13596</name>
</gene>
<dbReference type="Pfam" id="PF07679">
    <property type="entry name" value="I-set"/>
    <property type="match status" value="2"/>
</dbReference>
<dbReference type="PRINTS" id="PR00014">
    <property type="entry name" value="FNTYPEIII"/>
</dbReference>
<dbReference type="InterPro" id="IPR036179">
    <property type="entry name" value="Ig-like_dom_sf"/>
</dbReference>